<dbReference type="EMBL" id="UGRU01000001">
    <property type="protein sequence ID" value="SUA47964.1"/>
    <property type="molecule type" value="Genomic_DNA"/>
</dbReference>
<dbReference type="Proteomes" id="UP000255082">
    <property type="component" value="Unassembled WGS sequence"/>
</dbReference>
<dbReference type="OrthoDB" id="4571771at2"/>
<protein>
    <submittedName>
        <fullName evidence="1">Uncharacterized protein</fullName>
    </submittedName>
</protein>
<dbReference type="RefSeq" id="WP_062964786.1">
    <property type="nucleotide sequence ID" value="NZ_JAJFOE010000002.1"/>
</dbReference>
<evidence type="ECO:0000313" key="2">
    <source>
        <dbReference type="Proteomes" id="UP000255082"/>
    </source>
</evidence>
<name>A0A378X5D1_9NOCA</name>
<sequence length="384" mass="38136">MHRLGDGTPYPAEGFGDVVGGWAIDGVVGYAGFVGIGGFLAGGVVAGAVGGVIVGDPGVVATSGDVDVVELAAIVVRGDTVVDLVVAPVAAGVVSTGAAGVVRTCAVGVVIGTVVVAVPGSAVTVTVDLSTGAVGAVDIGGGTIGPESGMLGMIWIERLAVAEKLAPADAAVEVGGASVVVAVVDSGAADVDSVVGAGPVPGSVASTAGTAPGSAAASVLSAPSPGTEISPGASDVALRVTTPLSLETAPQSTVCTVGRPEYACASFLPTGGLESARTTSVIPIAVVINAMITPAREIWCWYRSPHHRIPCRDSPSISASVTRFSLPSTVPIPLLLSSSGCADRWKPAIRRAMRGYRVRGFRPWRRDPRHAAVAGEFSAVHRRG</sequence>
<reference evidence="1 2" key="1">
    <citation type="submission" date="2018-06" db="EMBL/GenBank/DDBJ databases">
        <authorList>
            <consortium name="Pathogen Informatics"/>
            <person name="Doyle S."/>
        </authorList>
    </citation>
    <scope>NUCLEOTIDE SEQUENCE [LARGE SCALE GENOMIC DNA]</scope>
    <source>
        <strain evidence="1 2">NCTC13184</strain>
    </source>
</reference>
<organism evidence="1 2">
    <name type="scientific">Nocardia africana</name>
    <dbReference type="NCBI Taxonomy" id="134964"/>
    <lineage>
        <taxon>Bacteria</taxon>
        <taxon>Bacillati</taxon>
        <taxon>Actinomycetota</taxon>
        <taxon>Actinomycetes</taxon>
        <taxon>Mycobacteriales</taxon>
        <taxon>Nocardiaceae</taxon>
        <taxon>Nocardia</taxon>
    </lineage>
</organism>
<accession>A0A378X5D1</accession>
<gene>
    <name evidence="1" type="ORF">NCTC13184_06509</name>
</gene>
<evidence type="ECO:0000313" key="1">
    <source>
        <dbReference type="EMBL" id="SUA47964.1"/>
    </source>
</evidence>
<proteinExistence type="predicted"/>
<dbReference type="AlphaFoldDB" id="A0A378X5D1"/>